<gene>
    <name evidence="2" type="ORF">EC973_003416</name>
</gene>
<comment type="caution">
    <text evidence="2">The sequence shown here is derived from an EMBL/GenBank/DDBJ whole genome shotgun (WGS) entry which is preliminary data.</text>
</comment>
<keyword evidence="3" id="KW-1185">Reference proteome</keyword>
<dbReference type="OrthoDB" id="843225at2759"/>
<dbReference type="PANTHER" id="PTHR31964:SF113">
    <property type="entry name" value="USPA DOMAIN-CONTAINING PROTEIN"/>
    <property type="match status" value="1"/>
</dbReference>
<dbReference type="SUPFAM" id="SSF52402">
    <property type="entry name" value="Adenine nucleotide alpha hydrolases-like"/>
    <property type="match status" value="1"/>
</dbReference>
<sequence length="190" mass="21398">MSNTDSPTERRDSLVHHYQHQEVEQQERLQRVVIISLDENSGRSVFDWAMHHFIQPETDMVILVHVRTIDIPVAPYISATGYLDELAELRRQDSHRLLREFAHELVHKKIACKAISMIGDAGTEIVRKATETKADALVMGSRNLGVVKRTLLGSVSDYCVHHCPCTVIVVRPKPHADDTSSQPTARSASE</sequence>
<dbReference type="Gene3D" id="3.40.50.620">
    <property type="entry name" value="HUPs"/>
    <property type="match status" value="1"/>
</dbReference>
<dbReference type="PANTHER" id="PTHR31964">
    <property type="entry name" value="ADENINE NUCLEOTIDE ALPHA HYDROLASES-LIKE SUPERFAMILY PROTEIN"/>
    <property type="match status" value="1"/>
</dbReference>
<organism evidence="2 3">
    <name type="scientific">Apophysomyces ossiformis</name>
    <dbReference type="NCBI Taxonomy" id="679940"/>
    <lineage>
        <taxon>Eukaryota</taxon>
        <taxon>Fungi</taxon>
        <taxon>Fungi incertae sedis</taxon>
        <taxon>Mucoromycota</taxon>
        <taxon>Mucoromycotina</taxon>
        <taxon>Mucoromycetes</taxon>
        <taxon>Mucorales</taxon>
        <taxon>Mucorineae</taxon>
        <taxon>Mucoraceae</taxon>
        <taxon>Apophysomyces</taxon>
    </lineage>
</organism>
<feature type="domain" description="UspA" evidence="1">
    <location>
        <begin position="33"/>
        <end position="171"/>
    </location>
</feature>
<proteinExistence type="predicted"/>
<reference evidence="2" key="1">
    <citation type="submission" date="2020-01" db="EMBL/GenBank/DDBJ databases">
        <title>Genome Sequencing of Three Apophysomyces-Like Fungal Strains Confirms a Novel Fungal Genus in the Mucoromycota with divergent Burkholderia-like Endosymbiotic Bacteria.</title>
        <authorList>
            <person name="Stajich J.E."/>
            <person name="Macias A.M."/>
            <person name="Carter-House D."/>
            <person name="Lovett B."/>
            <person name="Kasson L.R."/>
            <person name="Berry K."/>
            <person name="Grigoriev I."/>
            <person name="Chang Y."/>
            <person name="Spatafora J."/>
            <person name="Kasson M.T."/>
        </authorList>
    </citation>
    <scope>NUCLEOTIDE SEQUENCE</scope>
    <source>
        <strain evidence="2">NRRL A-21654</strain>
    </source>
</reference>
<dbReference type="InterPro" id="IPR014729">
    <property type="entry name" value="Rossmann-like_a/b/a_fold"/>
</dbReference>
<dbReference type="EMBL" id="JABAYA010000020">
    <property type="protein sequence ID" value="KAF7730003.1"/>
    <property type="molecule type" value="Genomic_DNA"/>
</dbReference>
<dbReference type="InterPro" id="IPR006015">
    <property type="entry name" value="Universal_stress_UspA"/>
</dbReference>
<name>A0A8H7BXX8_9FUNG</name>
<evidence type="ECO:0000313" key="2">
    <source>
        <dbReference type="EMBL" id="KAF7730003.1"/>
    </source>
</evidence>
<evidence type="ECO:0000259" key="1">
    <source>
        <dbReference type="Pfam" id="PF00582"/>
    </source>
</evidence>
<accession>A0A8H7BXX8</accession>
<dbReference type="InterPro" id="IPR006016">
    <property type="entry name" value="UspA"/>
</dbReference>
<dbReference type="CDD" id="cd23659">
    <property type="entry name" value="USP_At3g01520-like"/>
    <property type="match status" value="1"/>
</dbReference>
<evidence type="ECO:0000313" key="3">
    <source>
        <dbReference type="Proteomes" id="UP000605846"/>
    </source>
</evidence>
<dbReference type="Pfam" id="PF00582">
    <property type="entry name" value="Usp"/>
    <property type="match status" value="1"/>
</dbReference>
<dbReference type="PRINTS" id="PR01438">
    <property type="entry name" value="UNVRSLSTRESS"/>
</dbReference>
<protein>
    <recommendedName>
        <fullName evidence="1">UspA domain-containing protein</fullName>
    </recommendedName>
</protein>
<dbReference type="Proteomes" id="UP000605846">
    <property type="component" value="Unassembled WGS sequence"/>
</dbReference>
<dbReference type="AlphaFoldDB" id="A0A8H7BXX8"/>